<dbReference type="AlphaFoldDB" id="A0A6C0LQB1"/>
<accession>A0A6C0LQB1</accession>
<name>A0A6C0LQB1_9ZZZZ</name>
<sequence length="425" mass="48323">MNAMNAFNAMKGKGAISNLTTAAAISNPAGAALLAKTKDYAKRLWETIIKIFRVETFKLLVMLLIFMAYLLFALATLLFVNASVNFHKTQAIASGYKKLKDVPIFEYLKANNFMFLDDFILSKNSKLFIAIVSIIGGSIGLLLIHAVAIRYNNSDDKDTMQERERFKVYCNDFLKNKMNFMTIIPYIVFYVIFISAYYTQIASNANVFDSILDVYKKDNKNIISYKKTDLLAIKEDIQQKIYSDVAVAYKEADFKKYEAALGETKNVVDIDIASIFLIYQNNRRSGGDPRQYAREYINYLDEYFELLGRKGVADNYQKFYLVGLINNTDTPPDGKIYTLYTNFKDQLNIVKSKIATYYILIITFYTLMCVAIFAISFLLNVSIQKTVIEAVYNIGSKVSKRETPAIIGILTSVIVIVMFIIVAVR</sequence>
<feature type="transmembrane region" description="Helical" evidence="1">
    <location>
        <begin position="127"/>
        <end position="149"/>
    </location>
</feature>
<feature type="transmembrane region" description="Helical" evidence="1">
    <location>
        <begin position="178"/>
        <end position="198"/>
    </location>
</feature>
<feature type="transmembrane region" description="Helical" evidence="1">
    <location>
        <begin position="357"/>
        <end position="383"/>
    </location>
</feature>
<reference evidence="2" key="1">
    <citation type="journal article" date="2020" name="Nature">
        <title>Giant virus diversity and host interactions through global metagenomics.</title>
        <authorList>
            <person name="Schulz F."/>
            <person name="Roux S."/>
            <person name="Paez-Espino D."/>
            <person name="Jungbluth S."/>
            <person name="Walsh D.A."/>
            <person name="Denef V.J."/>
            <person name="McMahon K.D."/>
            <person name="Konstantinidis K.T."/>
            <person name="Eloe-Fadrosh E.A."/>
            <person name="Kyrpides N.C."/>
            <person name="Woyke T."/>
        </authorList>
    </citation>
    <scope>NUCLEOTIDE SEQUENCE</scope>
    <source>
        <strain evidence="2">GVMAG-M-3300027963-21</strain>
    </source>
</reference>
<evidence type="ECO:0000313" key="2">
    <source>
        <dbReference type="EMBL" id="QHU31492.1"/>
    </source>
</evidence>
<protein>
    <submittedName>
        <fullName evidence="2">Uncharacterized protein</fullName>
    </submittedName>
</protein>
<keyword evidence="1" id="KW-0812">Transmembrane</keyword>
<feature type="transmembrane region" description="Helical" evidence="1">
    <location>
        <begin position="403"/>
        <end position="424"/>
    </location>
</feature>
<keyword evidence="1" id="KW-0472">Membrane</keyword>
<organism evidence="2">
    <name type="scientific">viral metagenome</name>
    <dbReference type="NCBI Taxonomy" id="1070528"/>
    <lineage>
        <taxon>unclassified sequences</taxon>
        <taxon>metagenomes</taxon>
        <taxon>organismal metagenomes</taxon>
    </lineage>
</organism>
<evidence type="ECO:0000256" key="1">
    <source>
        <dbReference type="SAM" id="Phobius"/>
    </source>
</evidence>
<feature type="transmembrane region" description="Helical" evidence="1">
    <location>
        <begin position="59"/>
        <end position="80"/>
    </location>
</feature>
<dbReference type="EMBL" id="MN740528">
    <property type="protein sequence ID" value="QHU31492.1"/>
    <property type="molecule type" value="Genomic_DNA"/>
</dbReference>
<keyword evidence="1" id="KW-1133">Transmembrane helix</keyword>
<proteinExistence type="predicted"/>